<reference evidence="2" key="1">
    <citation type="journal article" date="2014" name="Front. Microbiol.">
        <title>High frequency of phylogenetically diverse reductive dehalogenase-homologous genes in deep subseafloor sedimentary metagenomes.</title>
        <authorList>
            <person name="Kawai M."/>
            <person name="Futagami T."/>
            <person name="Toyoda A."/>
            <person name="Takaki Y."/>
            <person name="Nishi S."/>
            <person name="Hori S."/>
            <person name="Arai W."/>
            <person name="Tsubouchi T."/>
            <person name="Morono Y."/>
            <person name="Uchiyama I."/>
            <person name="Ito T."/>
            <person name="Fujiyama A."/>
            <person name="Inagaki F."/>
            <person name="Takami H."/>
        </authorList>
    </citation>
    <scope>NUCLEOTIDE SEQUENCE</scope>
    <source>
        <strain evidence="2">Expedition CK06-06</strain>
    </source>
</reference>
<comment type="caution">
    <text evidence="2">The sequence shown here is derived from an EMBL/GenBank/DDBJ whole genome shotgun (WGS) entry which is preliminary data.</text>
</comment>
<evidence type="ECO:0000313" key="2">
    <source>
        <dbReference type="EMBL" id="GAG49794.1"/>
    </source>
</evidence>
<dbReference type="AlphaFoldDB" id="X0Y1S3"/>
<proteinExistence type="predicted"/>
<dbReference type="EMBL" id="BARS01054555">
    <property type="protein sequence ID" value="GAG49794.1"/>
    <property type="molecule type" value="Genomic_DNA"/>
</dbReference>
<feature type="transmembrane region" description="Helical" evidence="1">
    <location>
        <begin position="40"/>
        <end position="60"/>
    </location>
</feature>
<name>X0Y1S3_9ZZZZ</name>
<dbReference type="SUPFAM" id="SSF103481">
    <property type="entry name" value="Multidrug resistance efflux transporter EmrE"/>
    <property type="match status" value="1"/>
</dbReference>
<organism evidence="2">
    <name type="scientific">marine sediment metagenome</name>
    <dbReference type="NCBI Taxonomy" id="412755"/>
    <lineage>
        <taxon>unclassified sequences</taxon>
        <taxon>metagenomes</taxon>
        <taxon>ecological metagenomes</taxon>
    </lineage>
</organism>
<keyword evidence="1" id="KW-0472">Membrane</keyword>
<keyword evidence="1" id="KW-1133">Transmembrane helix</keyword>
<evidence type="ECO:0000256" key="1">
    <source>
        <dbReference type="SAM" id="Phobius"/>
    </source>
</evidence>
<gene>
    <name evidence="2" type="ORF">S01H1_80744</name>
</gene>
<protein>
    <submittedName>
        <fullName evidence="2">Uncharacterized protein</fullName>
    </submittedName>
</protein>
<dbReference type="InterPro" id="IPR037185">
    <property type="entry name" value="EmrE-like"/>
</dbReference>
<feature type="transmembrane region" description="Helical" evidence="1">
    <location>
        <begin position="16"/>
        <end position="34"/>
    </location>
</feature>
<keyword evidence="1" id="KW-0812">Transmembrane</keyword>
<accession>X0Y1S3</accession>
<sequence>MPRLRLLQPCLPPERGVVSLTMPIVAIGIAAAYFHVRPGWSLAAGCLLVAAGAAACRYSLRPQVADTRD</sequence>